<dbReference type="OrthoDB" id="4358152at2759"/>
<evidence type="ECO:0000313" key="1">
    <source>
        <dbReference type="EMBL" id="PYH87311.1"/>
    </source>
</evidence>
<dbReference type="GeneID" id="37141650"/>
<organism evidence="1 2">
    <name type="scientific">Aspergillus uvarum CBS 121591</name>
    <dbReference type="NCBI Taxonomy" id="1448315"/>
    <lineage>
        <taxon>Eukaryota</taxon>
        <taxon>Fungi</taxon>
        <taxon>Dikarya</taxon>
        <taxon>Ascomycota</taxon>
        <taxon>Pezizomycotina</taxon>
        <taxon>Eurotiomycetes</taxon>
        <taxon>Eurotiomycetidae</taxon>
        <taxon>Eurotiales</taxon>
        <taxon>Aspergillaceae</taxon>
        <taxon>Aspergillus</taxon>
        <taxon>Aspergillus subgen. Circumdati</taxon>
    </lineage>
</organism>
<reference evidence="1 2" key="1">
    <citation type="submission" date="2016-12" db="EMBL/GenBank/DDBJ databases">
        <title>The genomes of Aspergillus section Nigri reveals drivers in fungal speciation.</title>
        <authorList>
            <consortium name="DOE Joint Genome Institute"/>
            <person name="Vesth T.C."/>
            <person name="Nybo J."/>
            <person name="Theobald S."/>
            <person name="Brandl J."/>
            <person name="Frisvad J.C."/>
            <person name="Nielsen K.F."/>
            <person name="Lyhne E.K."/>
            <person name="Kogle M.E."/>
            <person name="Kuo A."/>
            <person name="Riley R."/>
            <person name="Clum A."/>
            <person name="Nolan M."/>
            <person name="Lipzen A."/>
            <person name="Salamov A."/>
            <person name="Henrissat B."/>
            <person name="Wiebenga A."/>
            <person name="De Vries R.P."/>
            <person name="Grigoriev I.V."/>
            <person name="Mortensen U.H."/>
            <person name="Andersen M.R."/>
            <person name="Baker S.E."/>
        </authorList>
    </citation>
    <scope>NUCLEOTIDE SEQUENCE [LARGE SCALE GENOMIC DNA]</scope>
    <source>
        <strain evidence="1 2">CBS 121591</strain>
    </source>
</reference>
<accession>A0A319CSP2</accession>
<dbReference type="VEuPathDB" id="FungiDB:BO82DRAFT_397221"/>
<dbReference type="Proteomes" id="UP000248340">
    <property type="component" value="Unassembled WGS sequence"/>
</dbReference>
<gene>
    <name evidence="1" type="ORF">BO82DRAFT_397221</name>
</gene>
<dbReference type="STRING" id="1448315.A0A319CSP2"/>
<dbReference type="AlphaFoldDB" id="A0A319CSP2"/>
<name>A0A319CSP2_9EURO</name>
<proteinExistence type="predicted"/>
<dbReference type="RefSeq" id="XP_025497511.1">
    <property type="nucleotide sequence ID" value="XM_025638908.1"/>
</dbReference>
<sequence>MSGGLFANTPSLRTEFKLLQPKSPAKESQKLGYSAGIPVENDLFKGSSARSPGGLHMPLKCEMKSLNVALLHFIHFSLQSNSIGNINRIKTYAADRVGLESLLQPLPQERGLFTCDPSGHADSEAIRLVKPIRRENTIMSHQLHRYFRMPLTLRQPTLADTSLAELMARGSSLPSMTVFFDHSDLLGLCLEGDGRQEKDGMLERGRIGATILIRSLWERAWRHHKSDN</sequence>
<dbReference type="EMBL" id="KZ821674">
    <property type="protein sequence ID" value="PYH87311.1"/>
    <property type="molecule type" value="Genomic_DNA"/>
</dbReference>
<keyword evidence="2" id="KW-1185">Reference proteome</keyword>
<protein>
    <submittedName>
        <fullName evidence="1">Uncharacterized protein</fullName>
    </submittedName>
</protein>
<evidence type="ECO:0000313" key="2">
    <source>
        <dbReference type="Proteomes" id="UP000248340"/>
    </source>
</evidence>